<organism evidence="1 2">
    <name type="scientific">Ambrosiozyma monospora</name>
    <name type="common">Yeast</name>
    <name type="synonym">Endomycopsis monosporus</name>
    <dbReference type="NCBI Taxonomy" id="43982"/>
    <lineage>
        <taxon>Eukaryota</taxon>
        <taxon>Fungi</taxon>
        <taxon>Dikarya</taxon>
        <taxon>Ascomycota</taxon>
        <taxon>Saccharomycotina</taxon>
        <taxon>Pichiomycetes</taxon>
        <taxon>Pichiales</taxon>
        <taxon>Pichiaceae</taxon>
        <taxon>Ambrosiozyma</taxon>
    </lineage>
</organism>
<accession>A0ACB5UCM7</accession>
<evidence type="ECO:0000313" key="2">
    <source>
        <dbReference type="Proteomes" id="UP001165064"/>
    </source>
</evidence>
<protein>
    <submittedName>
        <fullName evidence="1">Unnamed protein product</fullName>
    </submittedName>
</protein>
<reference evidence="1" key="1">
    <citation type="submission" date="2023-04" db="EMBL/GenBank/DDBJ databases">
        <title>Ambrosiozyma monospora NBRC 10751.</title>
        <authorList>
            <person name="Ichikawa N."/>
            <person name="Sato H."/>
            <person name="Tonouchi N."/>
        </authorList>
    </citation>
    <scope>NUCLEOTIDE SEQUENCE</scope>
    <source>
        <strain evidence="1">NBRC 10751</strain>
    </source>
</reference>
<keyword evidence="2" id="KW-1185">Reference proteome</keyword>
<dbReference type="Proteomes" id="UP001165064">
    <property type="component" value="Unassembled WGS sequence"/>
</dbReference>
<evidence type="ECO:0000313" key="1">
    <source>
        <dbReference type="EMBL" id="GMF07685.1"/>
    </source>
</evidence>
<gene>
    <name evidence="1" type="ORF">Amon02_001300900</name>
</gene>
<name>A0ACB5UCM7_AMBMO</name>
<dbReference type="EMBL" id="BSXS01016400">
    <property type="protein sequence ID" value="GMF07685.1"/>
    <property type="molecule type" value="Genomic_DNA"/>
</dbReference>
<sequence>MANGGHKHDVRRQLFRGITRISSHNKSQTQSHQNARDEMKDQLHPPPVQPRQQSNDGSVNAPTKSGNRRSLIKRNNLITPTIPKRSKIAFTPTSTHSTTSPSTSVSSSDLNTLNGSRVYQTWKEIQTQKFIIGWSKG</sequence>
<comment type="caution">
    <text evidence="1">The sequence shown here is derived from an EMBL/GenBank/DDBJ whole genome shotgun (WGS) entry which is preliminary data.</text>
</comment>
<proteinExistence type="predicted"/>